<dbReference type="CDD" id="cd00063">
    <property type="entry name" value="FN3"/>
    <property type="match status" value="1"/>
</dbReference>
<keyword evidence="4" id="KW-1185">Reference proteome</keyword>
<feature type="region of interest" description="Disordered" evidence="1">
    <location>
        <begin position="1"/>
        <end position="23"/>
    </location>
</feature>
<gene>
    <name evidence="3" type="ORF">WG78_19770</name>
</gene>
<dbReference type="AlphaFoldDB" id="A0A0N0GL86"/>
<dbReference type="SUPFAM" id="SSF49265">
    <property type="entry name" value="Fibronectin type III"/>
    <property type="match status" value="1"/>
</dbReference>
<dbReference type="EMBL" id="LAQT01000036">
    <property type="protein sequence ID" value="KPC49595.1"/>
    <property type="molecule type" value="Genomic_DNA"/>
</dbReference>
<reference evidence="3 4" key="1">
    <citation type="submission" date="2015-07" db="EMBL/GenBank/DDBJ databases">
        <title>Draft genome sequence of the Amantichitinum ursilacus IGB-41, a new chitin-degrading bacterium.</title>
        <authorList>
            <person name="Kirstahler P."/>
            <person name="Guenther M."/>
            <person name="Grumaz C."/>
            <person name="Rupp S."/>
            <person name="Zibek S."/>
            <person name="Sohn K."/>
        </authorList>
    </citation>
    <scope>NUCLEOTIDE SEQUENCE [LARGE SCALE GENOMIC DNA]</scope>
    <source>
        <strain evidence="3 4">IGB-41</strain>
    </source>
</reference>
<organism evidence="3 4">
    <name type="scientific">Amantichitinum ursilacus</name>
    <dbReference type="NCBI Taxonomy" id="857265"/>
    <lineage>
        <taxon>Bacteria</taxon>
        <taxon>Pseudomonadati</taxon>
        <taxon>Pseudomonadota</taxon>
        <taxon>Betaproteobacteria</taxon>
        <taxon>Neisseriales</taxon>
        <taxon>Chitinibacteraceae</taxon>
        <taxon>Amantichitinum</taxon>
    </lineage>
</organism>
<sequence length="151" mass="16119">MFFSAIPAAPSSRATARQLSPHGAATTRRAARALLAIATLAAMTSARAGNQDGDTVGCAAGQPCISNHYMRGTDLVIEWSADQSWSKYHIRWQRLGQPVHTADGSGGDGGRFTIHHANAGATYTFAVSGCVKHYVGKDRCSPWESQQFVAR</sequence>
<evidence type="ECO:0000313" key="4">
    <source>
        <dbReference type="Proteomes" id="UP000037939"/>
    </source>
</evidence>
<evidence type="ECO:0000313" key="3">
    <source>
        <dbReference type="EMBL" id="KPC49595.1"/>
    </source>
</evidence>
<dbReference type="STRING" id="857265.WG78_19770"/>
<proteinExistence type="predicted"/>
<dbReference type="InterPro" id="IPR003961">
    <property type="entry name" value="FN3_dom"/>
</dbReference>
<dbReference type="OrthoDB" id="516992at2"/>
<evidence type="ECO:0008006" key="5">
    <source>
        <dbReference type="Google" id="ProtNLM"/>
    </source>
</evidence>
<dbReference type="Proteomes" id="UP000037939">
    <property type="component" value="Unassembled WGS sequence"/>
</dbReference>
<name>A0A0N0GL86_9NEIS</name>
<dbReference type="RefSeq" id="WP_152969316.1">
    <property type="nucleotide sequence ID" value="NZ_LAQT01000036.1"/>
</dbReference>
<comment type="caution">
    <text evidence="3">The sequence shown here is derived from an EMBL/GenBank/DDBJ whole genome shotgun (WGS) entry which is preliminary data.</text>
</comment>
<keyword evidence="2" id="KW-0732">Signal</keyword>
<evidence type="ECO:0000256" key="1">
    <source>
        <dbReference type="SAM" id="MobiDB-lite"/>
    </source>
</evidence>
<dbReference type="InterPro" id="IPR036116">
    <property type="entry name" value="FN3_sf"/>
</dbReference>
<protein>
    <recommendedName>
        <fullName evidence="5">Fibronectin type-III domain-containing protein</fullName>
    </recommendedName>
</protein>
<evidence type="ECO:0000256" key="2">
    <source>
        <dbReference type="SAM" id="SignalP"/>
    </source>
</evidence>
<feature type="signal peptide" evidence="2">
    <location>
        <begin position="1"/>
        <end position="48"/>
    </location>
</feature>
<feature type="chain" id="PRO_5005849613" description="Fibronectin type-III domain-containing protein" evidence="2">
    <location>
        <begin position="49"/>
        <end position="151"/>
    </location>
</feature>
<accession>A0A0N0GL86</accession>